<dbReference type="InterPro" id="IPR047817">
    <property type="entry name" value="ABC2_TM_bact-type"/>
</dbReference>
<comment type="caution">
    <text evidence="11">The sequence shown here is derived from an EMBL/GenBank/DDBJ whole genome shotgun (WGS) entry which is preliminary data.</text>
</comment>
<dbReference type="AlphaFoldDB" id="A0A0G1WRN5"/>
<evidence type="ECO:0000256" key="5">
    <source>
        <dbReference type="ARBA" id="ARBA00022519"/>
    </source>
</evidence>
<evidence type="ECO:0000259" key="10">
    <source>
        <dbReference type="PROSITE" id="PS51012"/>
    </source>
</evidence>
<accession>A0A0G1WRN5</accession>
<dbReference type="GO" id="GO:0043190">
    <property type="term" value="C:ATP-binding cassette (ABC) transporter complex"/>
    <property type="evidence" value="ECO:0007669"/>
    <property type="project" value="InterPro"/>
</dbReference>
<evidence type="ECO:0000256" key="3">
    <source>
        <dbReference type="ARBA" id="ARBA00022448"/>
    </source>
</evidence>
<evidence type="ECO:0000256" key="6">
    <source>
        <dbReference type="ARBA" id="ARBA00022692"/>
    </source>
</evidence>
<feature type="transmembrane region" description="Helical" evidence="9">
    <location>
        <begin position="150"/>
        <end position="174"/>
    </location>
</feature>
<organism evidence="11 12">
    <name type="scientific">Candidatus Adlerbacteria bacterium GW2011_GWC1_50_9</name>
    <dbReference type="NCBI Taxonomy" id="1618608"/>
    <lineage>
        <taxon>Bacteria</taxon>
        <taxon>Candidatus Adleribacteriota</taxon>
    </lineage>
</organism>
<feature type="transmembrane region" description="Helical" evidence="9">
    <location>
        <begin position="76"/>
        <end position="95"/>
    </location>
</feature>
<gene>
    <name evidence="11" type="ORF">UY61_C0005G0002</name>
</gene>
<dbReference type="InterPro" id="IPR013525">
    <property type="entry name" value="ABC2_TM"/>
</dbReference>
<dbReference type="EMBL" id="LCQQ01000005">
    <property type="protein sequence ID" value="KKW21451.1"/>
    <property type="molecule type" value="Genomic_DNA"/>
</dbReference>
<evidence type="ECO:0000256" key="1">
    <source>
        <dbReference type="ARBA" id="ARBA00004429"/>
    </source>
</evidence>
<evidence type="ECO:0000256" key="2">
    <source>
        <dbReference type="ARBA" id="ARBA00007783"/>
    </source>
</evidence>
<keyword evidence="4 9" id="KW-1003">Cell membrane</keyword>
<dbReference type="InterPro" id="IPR000412">
    <property type="entry name" value="ABC_2_transport"/>
</dbReference>
<dbReference type="PANTHER" id="PTHR30413:SF8">
    <property type="entry name" value="TRANSPORT PERMEASE PROTEIN"/>
    <property type="match status" value="1"/>
</dbReference>
<feature type="transmembrane region" description="Helical" evidence="9">
    <location>
        <begin position="116"/>
        <end position="144"/>
    </location>
</feature>
<evidence type="ECO:0000256" key="7">
    <source>
        <dbReference type="ARBA" id="ARBA00022989"/>
    </source>
</evidence>
<dbReference type="PANTHER" id="PTHR30413">
    <property type="entry name" value="INNER MEMBRANE TRANSPORT PERMEASE"/>
    <property type="match status" value="1"/>
</dbReference>
<evidence type="ECO:0000256" key="9">
    <source>
        <dbReference type="RuleBase" id="RU361157"/>
    </source>
</evidence>
<proteinExistence type="inferred from homology"/>
<feature type="transmembrane region" description="Helical" evidence="9">
    <location>
        <begin position="42"/>
        <end position="64"/>
    </location>
</feature>
<comment type="subcellular location">
    <subcellularLocation>
        <location evidence="1">Cell inner membrane</location>
        <topology evidence="1">Multi-pass membrane protein</topology>
    </subcellularLocation>
    <subcellularLocation>
        <location evidence="9">Cell membrane</location>
        <topology evidence="9">Multi-pass membrane protein</topology>
    </subcellularLocation>
</comment>
<keyword evidence="5" id="KW-0997">Cell inner membrane</keyword>
<dbReference type="Proteomes" id="UP000034201">
    <property type="component" value="Unassembled WGS sequence"/>
</dbReference>
<dbReference type="Pfam" id="PF01061">
    <property type="entry name" value="ABC2_membrane"/>
    <property type="match status" value="1"/>
</dbReference>
<evidence type="ECO:0000256" key="4">
    <source>
        <dbReference type="ARBA" id="ARBA00022475"/>
    </source>
</evidence>
<sequence length="271" mass="31170">MTTVIRAKQTISWDSFKELWQSRELLYFFTWRDLKIRYKQTLVGVLWALFQPFITMVVFTVFFGKFAKIPSDNIPYPVFVFVGLLLWQFFSASLLQASNSLVSHQNLLTKVFFPRLILPISSIFSNLVDFAIASLILVGLMVYYGFMPHLGGFFIFPLLIVITGMFSIGLGLFLASLNVKYRDVKYVLPFFVQILMFLTPVIYPPSILGEYSWMLAVNPMTGVIKAARAALFDVQPINWLLLFLSGLTSLIILIFGFIYFKKTERHFADLI</sequence>
<feature type="transmembrane region" description="Helical" evidence="9">
    <location>
        <begin position="239"/>
        <end position="260"/>
    </location>
</feature>
<dbReference type="GO" id="GO:0140359">
    <property type="term" value="F:ABC-type transporter activity"/>
    <property type="evidence" value="ECO:0007669"/>
    <property type="project" value="InterPro"/>
</dbReference>
<dbReference type="GO" id="GO:0015920">
    <property type="term" value="P:lipopolysaccharide transport"/>
    <property type="evidence" value="ECO:0007669"/>
    <property type="project" value="TreeGrafter"/>
</dbReference>
<keyword evidence="6 9" id="KW-0812">Transmembrane</keyword>
<keyword evidence="7 9" id="KW-1133">Transmembrane helix</keyword>
<protein>
    <recommendedName>
        <fullName evidence="9">Transport permease protein</fullName>
    </recommendedName>
</protein>
<evidence type="ECO:0000313" key="11">
    <source>
        <dbReference type="EMBL" id="KKW21451.1"/>
    </source>
</evidence>
<evidence type="ECO:0000313" key="12">
    <source>
        <dbReference type="Proteomes" id="UP000034201"/>
    </source>
</evidence>
<feature type="domain" description="ABC transmembrane type-2" evidence="10">
    <location>
        <begin position="43"/>
        <end position="263"/>
    </location>
</feature>
<name>A0A0G1WRN5_9BACT</name>
<comment type="similarity">
    <text evidence="2 9">Belongs to the ABC-2 integral membrane protein family.</text>
</comment>
<keyword evidence="3 9" id="KW-0813">Transport</keyword>
<dbReference type="PRINTS" id="PR00164">
    <property type="entry name" value="ABC2TRNSPORT"/>
</dbReference>
<evidence type="ECO:0000256" key="8">
    <source>
        <dbReference type="ARBA" id="ARBA00023136"/>
    </source>
</evidence>
<keyword evidence="8 9" id="KW-0472">Membrane</keyword>
<dbReference type="PROSITE" id="PS51012">
    <property type="entry name" value="ABC_TM2"/>
    <property type="match status" value="1"/>
</dbReference>
<reference evidence="11 12" key="1">
    <citation type="journal article" date="2015" name="Nature">
        <title>rRNA introns, odd ribosomes, and small enigmatic genomes across a large radiation of phyla.</title>
        <authorList>
            <person name="Brown C.T."/>
            <person name="Hug L.A."/>
            <person name="Thomas B.C."/>
            <person name="Sharon I."/>
            <person name="Castelle C.J."/>
            <person name="Singh A."/>
            <person name="Wilkins M.J."/>
            <person name="Williams K.H."/>
            <person name="Banfield J.F."/>
        </authorList>
    </citation>
    <scope>NUCLEOTIDE SEQUENCE [LARGE SCALE GENOMIC DNA]</scope>
</reference>
<feature type="transmembrane region" description="Helical" evidence="9">
    <location>
        <begin position="186"/>
        <end position="203"/>
    </location>
</feature>